<evidence type="ECO:0000313" key="10">
    <source>
        <dbReference type="Proteomes" id="UP000887013"/>
    </source>
</evidence>
<comment type="caution">
    <text evidence="9">The sequence shown here is derived from an EMBL/GenBank/DDBJ whole genome shotgun (WGS) entry which is preliminary data.</text>
</comment>
<evidence type="ECO:0000256" key="7">
    <source>
        <dbReference type="ARBA" id="ARBA00082969"/>
    </source>
</evidence>
<sequence>MAKEFEIGELIWAKMKKYPFWPGEITEPPPGSKLPKKPQHYVFFFGSDNCAWIPDENIVPHSEKMLLSCSKCKSIQFQKAVDKIRKEGLIFKKKGKKKENDEEEISVLEEINVKLSKVSQSVTMYVKSIGTKESKIKYETAKKQYFKKFQKKSENRYITRIHKKTRKHFVTFKNKNTISTEDQPKNTISTEDQPKESHPTQFHCVAINRLLEDFSHPSLDSKNIEATNKKIGFIGLGMMGRRIVRNIIDSGHSVTVWNQTLSKCEEFVKSGAAQAFTPADLVAECDITFSCVSGTEAVKSLVFRDDGIIRGLHKSQSLIKGYVDLSTVDPGTSEELASAIINSGGKFLEAPVSGSMLEANSGSLLVLAAGDFELFNYCESCFFAMSTNAYYLSTVVGSGSKMNLLLSMFLGSTYTALAEALALIERCGLSPANFLEFLDNSPLSCRTFINNGQTILSRDFSNNTSLNYLQKNLNMALVLGDVCEQPMLLSAATNERYKQARRLPFLNPDVSQVYWETE</sequence>
<dbReference type="InterPro" id="IPR000313">
    <property type="entry name" value="PWWP_dom"/>
</dbReference>
<comment type="subcellular location">
    <subcellularLocation>
        <location evidence="1">Chromosome</location>
    </subcellularLocation>
</comment>
<dbReference type="PANTHER" id="PTHR43580:SF2">
    <property type="entry name" value="CYTOKINE-LIKE NUCLEAR FACTOR N-PAC"/>
    <property type="match status" value="1"/>
</dbReference>
<evidence type="ECO:0000256" key="1">
    <source>
        <dbReference type="ARBA" id="ARBA00004286"/>
    </source>
</evidence>
<dbReference type="Pfam" id="PF14833">
    <property type="entry name" value="NAD_binding_11"/>
    <property type="match status" value="1"/>
</dbReference>
<dbReference type="GO" id="GO:0051287">
    <property type="term" value="F:NAD binding"/>
    <property type="evidence" value="ECO:0007669"/>
    <property type="project" value="InterPro"/>
</dbReference>
<dbReference type="PROSITE" id="PS50812">
    <property type="entry name" value="PWWP"/>
    <property type="match status" value="1"/>
</dbReference>
<evidence type="ECO:0000259" key="8">
    <source>
        <dbReference type="PROSITE" id="PS50812"/>
    </source>
</evidence>
<dbReference type="SUPFAM" id="SSF63748">
    <property type="entry name" value="Tudor/PWWP/MBT"/>
    <property type="match status" value="1"/>
</dbReference>
<dbReference type="OrthoDB" id="6493824at2759"/>
<comment type="similarity">
    <text evidence="2">Belongs to the HIBADH-related family. NP60 subfamily.</text>
</comment>
<reference evidence="9" key="1">
    <citation type="submission" date="2020-08" db="EMBL/GenBank/DDBJ databases">
        <title>Multicomponent nature underlies the extraordinary mechanical properties of spider dragline silk.</title>
        <authorList>
            <person name="Kono N."/>
            <person name="Nakamura H."/>
            <person name="Mori M."/>
            <person name="Yoshida Y."/>
            <person name="Ohtoshi R."/>
            <person name="Malay A.D."/>
            <person name="Moran D.A.P."/>
            <person name="Tomita M."/>
            <person name="Numata K."/>
            <person name="Arakawa K."/>
        </authorList>
    </citation>
    <scope>NUCLEOTIDE SEQUENCE</scope>
</reference>
<dbReference type="InterPro" id="IPR051265">
    <property type="entry name" value="HIBADH-related_NP60_sf"/>
</dbReference>
<name>A0A8X6TPZ3_NEPPI</name>
<dbReference type="Gene3D" id="2.30.30.140">
    <property type="match status" value="1"/>
</dbReference>
<evidence type="ECO:0000256" key="2">
    <source>
        <dbReference type="ARBA" id="ARBA00007598"/>
    </source>
</evidence>
<dbReference type="InterPro" id="IPR035501">
    <property type="entry name" value="GLYR1_PWWP"/>
</dbReference>
<protein>
    <recommendedName>
        <fullName evidence="5">Cytokine-like nuclear factor N-PAC</fullName>
    </recommendedName>
    <alternativeName>
        <fullName evidence="4">Glyoxylate reductase 1 homolog</fullName>
    </alternativeName>
    <alternativeName>
        <fullName evidence="7">Nuclear protein NP60 homolog</fullName>
    </alternativeName>
    <alternativeName>
        <fullName evidence="6">Putative oxidoreductase GLYR1 homolog</fullName>
    </alternativeName>
</protein>
<dbReference type="PANTHER" id="PTHR43580">
    <property type="entry name" value="OXIDOREDUCTASE GLYR1-RELATED"/>
    <property type="match status" value="1"/>
</dbReference>
<feature type="domain" description="PWWP" evidence="8">
    <location>
        <begin position="7"/>
        <end position="64"/>
    </location>
</feature>
<dbReference type="InterPro" id="IPR008927">
    <property type="entry name" value="6-PGluconate_DH-like_C_sf"/>
</dbReference>
<accession>A0A8X6TPZ3</accession>
<dbReference type="InterPro" id="IPR013328">
    <property type="entry name" value="6PGD_dom2"/>
</dbReference>
<dbReference type="Gene3D" id="3.40.50.720">
    <property type="entry name" value="NAD(P)-binding Rossmann-like Domain"/>
    <property type="match status" value="1"/>
</dbReference>
<dbReference type="AlphaFoldDB" id="A0A8X6TPZ3"/>
<organism evidence="9 10">
    <name type="scientific">Nephila pilipes</name>
    <name type="common">Giant wood spider</name>
    <name type="synonym">Nephila maculata</name>
    <dbReference type="NCBI Taxonomy" id="299642"/>
    <lineage>
        <taxon>Eukaryota</taxon>
        <taxon>Metazoa</taxon>
        <taxon>Ecdysozoa</taxon>
        <taxon>Arthropoda</taxon>
        <taxon>Chelicerata</taxon>
        <taxon>Arachnida</taxon>
        <taxon>Araneae</taxon>
        <taxon>Araneomorphae</taxon>
        <taxon>Entelegynae</taxon>
        <taxon>Araneoidea</taxon>
        <taxon>Nephilidae</taxon>
        <taxon>Nephila</taxon>
    </lineage>
</organism>
<dbReference type="GO" id="GO:0003677">
    <property type="term" value="F:DNA binding"/>
    <property type="evidence" value="ECO:0007669"/>
    <property type="project" value="TreeGrafter"/>
</dbReference>
<proteinExistence type="inferred from homology"/>
<dbReference type="Pfam" id="PF00855">
    <property type="entry name" value="PWWP"/>
    <property type="match status" value="1"/>
</dbReference>
<evidence type="ECO:0000313" key="9">
    <source>
        <dbReference type="EMBL" id="GFT34216.1"/>
    </source>
</evidence>
<dbReference type="CDD" id="cd05836">
    <property type="entry name" value="PWWP_GLYR1"/>
    <property type="match status" value="1"/>
</dbReference>
<dbReference type="GO" id="GO:0050661">
    <property type="term" value="F:NADP binding"/>
    <property type="evidence" value="ECO:0007669"/>
    <property type="project" value="InterPro"/>
</dbReference>
<dbReference type="Proteomes" id="UP000887013">
    <property type="component" value="Unassembled WGS sequence"/>
</dbReference>
<evidence type="ECO:0000256" key="4">
    <source>
        <dbReference type="ARBA" id="ARBA00030287"/>
    </source>
</evidence>
<dbReference type="Pfam" id="PF03446">
    <property type="entry name" value="NAD_binding_2"/>
    <property type="match status" value="1"/>
</dbReference>
<evidence type="ECO:0000256" key="6">
    <source>
        <dbReference type="ARBA" id="ARBA00078412"/>
    </source>
</evidence>
<dbReference type="GO" id="GO:0140673">
    <property type="term" value="P:transcription elongation-coupled chromatin remodeling"/>
    <property type="evidence" value="ECO:0007669"/>
    <property type="project" value="TreeGrafter"/>
</dbReference>
<dbReference type="FunFam" id="3.40.50.720:FF:000058">
    <property type="entry name" value="Putative oxidoreductase GLYR1 homolog"/>
    <property type="match status" value="1"/>
</dbReference>
<dbReference type="Gene3D" id="1.10.1040.10">
    <property type="entry name" value="N-(1-d-carboxylethyl)-l-norvaline Dehydrogenase, domain 2"/>
    <property type="match status" value="1"/>
</dbReference>
<dbReference type="SUPFAM" id="SSF48179">
    <property type="entry name" value="6-phosphogluconate dehydrogenase C-terminal domain-like"/>
    <property type="match status" value="1"/>
</dbReference>
<keyword evidence="3" id="KW-0158">Chromosome</keyword>
<dbReference type="InterPro" id="IPR006115">
    <property type="entry name" value="6PGDH_NADP-bd"/>
</dbReference>
<evidence type="ECO:0000256" key="5">
    <source>
        <dbReference type="ARBA" id="ARBA00034140"/>
    </source>
</evidence>
<keyword evidence="10" id="KW-1185">Reference proteome</keyword>
<dbReference type="SMART" id="SM00293">
    <property type="entry name" value="PWWP"/>
    <property type="match status" value="1"/>
</dbReference>
<dbReference type="InterPro" id="IPR029154">
    <property type="entry name" value="HIBADH-like_NADP-bd"/>
</dbReference>
<dbReference type="InterPro" id="IPR036291">
    <property type="entry name" value="NAD(P)-bd_dom_sf"/>
</dbReference>
<dbReference type="GO" id="GO:0000785">
    <property type="term" value="C:chromatin"/>
    <property type="evidence" value="ECO:0007669"/>
    <property type="project" value="TreeGrafter"/>
</dbReference>
<dbReference type="GO" id="GO:0031491">
    <property type="term" value="F:nucleosome binding"/>
    <property type="evidence" value="ECO:0007669"/>
    <property type="project" value="TreeGrafter"/>
</dbReference>
<dbReference type="SUPFAM" id="SSF51735">
    <property type="entry name" value="NAD(P)-binding Rossmann-fold domains"/>
    <property type="match status" value="1"/>
</dbReference>
<evidence type="ECO:0000256" key="3">
    <source>
        <dbReference type="ARBA" id="ARBA00022454"/>
    </source>
</evidence>
<dbReference type="EMBL" id="BMAW01013469">
    <property type="protein sequence ID" value="GFT34216.1"/>
    <property type="molecule type" value="Genomic_DNA"/>
</dbReference>
<gene>
    <name evidence="9" type="primary">AGAP009949</name>
    <name evidence="9" type="ORF">NPIL_504341</name>
</gene>